<dbReference type="InterPro" id="IPR015424">
    <property type="entry name" value="PyrdxlP-dep_Trfase"/>
</dbReference>
<reference evidence="4 5" key="1">
    <citation type="submission" date="2018-03" db="EMBL/GenBank/DDBJ databases">
        <title>Genomic Encyclopedia of Type Strains, Phase III (KMG-III): the genomes of soil and plant-associated and newly described type strains.</title>
        <authorList>
            <person name="Whitman W."/>
        </authorList>
    </citation>
    <scope>NUCLEOTIDE SEQUENCE [LARGE SCALE GENOMIC DNA]</scope>
    <source>
        <strain evidence="4 5">CGMCC 4.7125</strain>
    </source>
</reference>
<dbReference type="CDD" id="cd00610">
    <property type="entry name" value="OAT_like"/>
    <property type="match status" value="1"/>
</dbReference>
<dbReference type="EMBL" id="PVNH01000003">
    <property type="protein sequence ID" value="PRX49171.1"/>
    <property type="molecule type" value="Genomic_DNA"/>
</dbReference>
<dbReference type="InterPro" id="IPR015422">
    <property type="entry name" value="PyrdxlP-dep_Trfase_small"/>
</dbReference>
<evidence type="ECO:0000256" key="3">
    <source>
        <dbReference type="RuleBase" id="RU003560"/>
    </source>
</evidence>
<keyword evidence="5" id="KW-1185">Reference proteome</keyword>
<dbReference type="AlphaFoldDB" id="A0A2T0LYH6"/>
<accession>A0A2T0LYH6</accession>
<name>A0A2T0LYH6_9PSEU</name>
<comment type="caution">
    <text evidence="4">The sequence shown here is derived from an EMBL/GenBank/DDBJ whole genome shotgun (WGS) entry which is preliminary data.</text>
</comment>
<dbReference type="PANTHER" id="PTHR43094">
    <property type="entry name" value="AMINOTRANSFERASE"/>
    <property type="match status" value="1"/>
</dbReference>
<proteinExistence type="inferred from homology"/>
<comment type="similarity">
    <text evidence="1 3">Belongs to the class-III pyridoxal-phosphate-dependent aminotransferase family.</text>
</comment>
<dbReference type="Pfam" id="PF00202">
    <property type="entry name" value="Aminotran_3"/>
    <property type="match status" value="1"/>
</dbReference>
<dbReference type="Gene3D" id="3.90.1150.10">
    <property type="entry name" value="Aspartate Aminotransferase, domain 1"/>
    <property type="match status" value="1"/>
</dbReference>
<dbReference type="Proteomes" id="UP000238362">
    <property type="component" value="Unassembled WGS sequence"/>
</dbReference>
<dbReference type="SUPFAM" id="SSF53383">
    <property type="entry name" value="PLP-dependent transferases"/>
    <property type="match status" value="1"/>
</dbReference>
<dbReference type="InterPro" id="IPR015421">
    <property type="entry name" value="PyrdxlP-dep_Trfase_major"/>
</dbReference>
<keyword evidence="4" id="KW-0808">Transferase</keyword>
<evidence type="ECO:0000256" key="1">
    <source>
        <dbReference type="ARBA" id="ARBA00008954"/>
    </source>
</evidence>
<evidence type="ECO:0000313" key="5">
    <source>
        <dbReference type="Proteomes" id="UP000238362"/>
    </source>
</evidence>
<dbReference type="GO" id="GO:0030170">
    <property type="term" value="F:pyridoxal phosphate binding"/>
    <property type="evidence" value="ECO:0007669"/>
    <property type="project" value="InterPro"/>
</dbReference>
<dbReference type="PANTHER" id="PTHR43094:SF1">
    <property type="entry name" value="AMINOTRANSFERASE CLASS-III"/>
    <property type="match status" value="1"/>
</dbReference>
<evidence type="ECO:0000313" key="4">
    <source>
        <dbReference type="EMBL" id="PRX49171.1"/>
    </source>
</evidence>
<dbReference type="GO" id="GO:0008483">
    <property type="term" value="F:transaminase activity"/>
    <property type="evidence" value="ECO:0007669"/>
    <property type="project" value="UniProtKB-KW"/>
</dbReference>
<gene>
    <name evidence="4" type="ORF">B0I33_103204</name>
</gene>
<organism evidence="4 5">
    <name type="scientific">Prauserella shujinwangii</name>
    <dbReference type="NCBI Taxonomy" id="1453103"/>
    <lineage>
        <taxon>Bacteria</taxon>
        <taxon>Bacillati</taxon>
        <taxon>Actinomycetota</taxon>
        <taxon>Actinomycetes</taxon>
        <taxon>Pseudonocardiales</taxon>
        <taxon>Pseudonocardiaceae</taxon>
        <taxon>Prauserella</taxon>
    </lineage>
</organism>
<dbReference type="InterPro" id="IPR005814">
    <property type="entry name" value="Aminotrans_3"/>
</dbReference>
<evidence type="ECO:0000256" key="2">
    <source>
        <dbReference type="ARBA" id="ARBA00022898"/>
    </source>
</evidence>
<protein>
    <submittedName>
        <fullName evidence="4">Adenosylmethionine-8-amino-7-oxononanoate aminotransferase</fullName>
    </submittedName>
</protein>
<keyword evidence="4" id="KW-0032">Aminotransferase</keyword>
<dbReference type="Gene3D" id="3.40.640.10">
    <property type="entry name" value="Type I PLP-dependent aspartate aminotransferase-like (Major domain)"/>
    <property type="match status" value="1"/>
</dbReference>
<keyword evidence="2 3" id="KW-0663">Pyridoxal phosphate</keyword>
<dbReference type="RefSeq" id="WP_181193213.1">
    <property type="nucleotide sequence ID" value="NZ_PVNH01000003.1"/>
</dbReference>
<sequence length="427" mass="44400">MANQRTTASNPLWHPFADMGAVDGDRLVLTRGSGSYVWDVDGTRYLDATAALWYANLGHGREEIATAVAGQLRELDAYGIFGYYANEPALDLAGRLAALAPAPEYKVFLGSGGGDAIDTAVKVVRAHFAQRGRPERVHVIGRTQAYHGTHGFGTAVGGIPANGTGFGPLPGDVSHVPHDSADALDAEIRRVGPDRVAAFFCEPVIGAGGVLPPPDGYVEAVAETCRAHGVLFVADCVIAGFGRLGTWLGIDRWDVRPDLVTLAKGITGGAVPLGALLVAPQVAEPFFTGEPGAPVLRHGPTYAGHPAACAAALAALDLYEREGLVPRGRELEKPLADALSGLADHPLVADVRAGLGFLAGVDLAPDVLADDPAAPARWQRACRDEGVLVRPLGRGIAVSPPLVAGEPELDLLASALPRALDRLAAAR</sequence>
<dbReference type="PIRSF" id="PIRSF000521">
    <property type="entry name" value="Transaminase_4ab_Lys_Orn"/>
    <property type="match status" value="1"/>
</dbReference>